<dbReference type="GO" id="GO:0036149">
    <property type="term" value="P:phosphatidylinositol acyl-chain remodeling"/>
    <property type="evidence" value="ECO:0007669"/>
    <property type="project" value="TreeGrafter"/>
</dbReference>
<evidence type="ECO:0000313" key="4">
    <source>
        <dbReference type="WBParaSite" id="Pan_g21334.t1"/>
    </source>
</evidence>
<feature type="domain" description="Phospholipid/glycerol acyltransferase" evidence="2">
    <location>
        <begin position="80"/>
        <end position="204"/>
    </location>
</feature>
<dbReference type="GO" id="GO:0016746">
    <property type="term" value="F:acyltransferase activity"/>
    <property type="evidence" value="ECO:0007669"/>
    <property type="project" value="InterPro"/>
</dbReference>
<protein>
    <submittedName>
        <fullName evidence="4">PlsC domain-containing protein</fullName>
    </submittedName>
</protein>
<dbReference type="SUPFAM" id="SSF69593">
    <property type="entry name" value="Glycerol-3-phosphate (1)-acyltransferase"/>
    <property type="match status" value="1"/>
</dbReference>
<dbReference type="Proteomes" id="UP000492821">
    <property type="component" value="Unassembled WGS sequence"/>
</dbReference>
<evidence type="ECO:0000259" key="2">
    <source>
        <dbReference type="SMART" id="SM00563"/>
    </source>
</evidence>
<dbReference type="CDD" id="cd07990">
    <property type="entry name" value="LPLAT_LCLAT1-like"/>
    <property type="match status" value="1"/>
</dbReference>
<dbReference type="PANTHER" id="PTHR10983">
    <property type="entry name" value="1-ACYLGLYCEROL-3-PHOSPHATE ACYLTRANSFERASE-RELATED"/>
    <property type="match status" value="1"/>
</dbReference>
<dbReference type="WBParaSite" id="Pan_g21334.t1">
    <property type="protein sequence ID" value="Pan_g21334.t1"/>
    <property type="gene ID" value="Pan_g21334"/>
</dbReference>
<feature type="transmembrane region" description="Helical" evidence="1">
    <location>
        <begin position="349"/>
        <end position="375"/>
    </location>
</feature>
<keyword evidence="3" id="KW-1185">Reference proteome</keyword>
<evidence type="ECO:0000256" key="1">
    <source>
        <dbReference type="SAM" id="Phobius"/>
    </source>
</evidence>
<dbReference type="AlphaFoldDB" id="A0A7E4VIT4"/>
<keyword evidence="1" id="KW-0812">Transmembrane</keyword>
<feature type="transmembrane region" description="Helical" evidence="1">
    <location>
        <begin position="321"/>
        <end position="343"/>
    </location>
</feature>
<keyword evidence="1" id="KW-1133">Transmembrane helix</keyword>
<evidence type="ECO:0000313" key="3">
    <source>
        <dbReference type="Proteomes" id="UP000492821"/>
    </source>
</evidence>
<reference evidence="4" key="2">
    <citation type="submission" date="2020-10" db="UniProtKB">
        <authorList>
            <consortium name="WormBaseParasite"/>
        </authorList>
    </citation>
    <scope>IDENTIFICATION</scope>
</reference>
<dbReference type="Pfam" id="PF01553">
    <property type="entry name" value="Acyltransferase"/>
    <property type="match status" value="1"/>
</dbReference>
<proteinExistence type="predicted"/>
<keyword evidence="1" id="KW-0472">Membrane</keyword>
<sequence length="385" mass="44736">MPSKYDGAVFVLLIFLSSFLGSIFLLAPLLPLAFFAPRVYRNAADRLVGYWLTFPASLLIFIFKVKFRVTGDLIDRRKPAIILMNHRTRLDWLFFWNALYKMDPWLLTTEKISLKAGLKSIPGAGWAMAGNGYIFLNRNYAKDQKVMETMLQYYKESQNSYQLLLFPEGTDRGERAVSIDHAYADKNGLQKYDYLLHPRTTGFNFIFNELRKNNYLEAVYDVTIAYPDEIVASEIDLFKKGVLPSSVHFDVKAYSLDEILTPEQMEVDKKDPVDTAKWMNELWAAKEERLKKFYTAEEGKKELEPSGARFVWPVETNEPGYLIAFATWVTFILLAIYLLIFFWPTKYYFLAVVIAFVVLGRLRGGMEFLIAELFFGRRLFLEKDR</sequence>
<reference evidence="3" key="1">
    <citation type="journal article" date="2013" name="Genetics">
        <title>The draft genome and transcriptome of Panagrellus redivivus are shaped by the harsh demands of a free-living lifestyle.</title>
        <authorList>
            <person name="Srinivasan J."/>
            <person name="Dillman A.R."/>
            <person name="Macchietto M.G."/>
            <person name="Heikkinen L."/>
            <person name="Lakso M."/>
            <person name="Fracchia K.M."/>
            <person name="Antoshechkin I."/>
            <person name="Mortazavi A."/>
            <person name="Wong G."/>
            <person name="Sternberg P.W."/>
        </authorList>
    </citation>
    <scope>NUCLEOTIDE SEQUENCE [LARGE SCALE GENOMIC DNA]</scope>
    <source>
        <strain evidence="3">MT8872</strain>
    </source>
</reference>
<dbReference type="InterPro" id="IPR002123">
    <property type="entry name" value="Plipid/glycerol_acylTrfase"/>
</dbReference>
<organism evidence="3 4">
    <name type="scientific">Panagrellus redivivus</name>
    <name type="common">Microworm</name>
    <dbReference type="NCBI Taxonomy" id="6233"/>
    <lineage>
        <taxon>Eukaryota</taxon>
        <taxon>Metazoa</taxon>
        <taxon>Ecdysozoa</taxon>
        <taxon>Nematoda</taxon>
        <taxon>Chromadorea</taxon>
        <taxon>Rhabditida</taxon>
        <taxon>Tylenchina</taxon>
        <taxon>Panagrolaimomorpha</taxon>
        <taxon>Panagrolaimoidea</taxon>
        <taxon>Panagrolaimidae</taxon>
        <taxon>Panagrellus</taxon>
    </lineage>
</organism>
<accession>A0A7E4VIT4</accession>
<feature type="transmembrane region" description="Helical" evidence="1">
    <location>
        <begin position="7"/>
        <end position="36"/>
    </location>
</feature>
<feature type="transmembrane region" description="Helical" evidence="1">
    <location>
        <begin position="48"/>
        <end position="67"/>
    </location>
</feature>
<dbReference type="SMART" id="SM00563">
    <property type="entry name" value="PlsC"/>
    <property type="match status" value="1"/>
</dbReference>
<dbReference type="GO" id="GO:0005783">
    <property type="term" value="C:endoplasmic reticulum"/>
    <property type="evidence" value="ECO:0007669"/>
    <property type="project" value="TreeGrafter"/>
</dbReference>
<dbReference type="PANTHER" id="PTHR10983:SF16">
    <property type="entry name" value="LYSOCARDIOLIPIN ACYLTRANSFERASE 1"/>
    <property type="match status" value="1"/>
</dbReference>
<name>A0A7E4VIT4_PANRE</name>